<proteinExistence type="predicted"/>
<dbReference type="AlphaFoldDB" id="A0A6V8MFM5"/>
<reference evidence="3" key="1">
    <citation type="submission" date="2020-06" db="EMBL/GenBank/DDBJ databases">
        <title>Draft genomic sequence of Geomonas sp. Red330.</title>
        <authorList>
            <person name="Itoh H."/>
            <person name="Zhenxing X."/>
            <person name="Ushijima N."/>
            <person name="Masuda Y."/>
            <person name="Shiratori Y."/>
            <person name="Senoo K."/>
        </authorList>
    </citation>
    <scope>NUCLEOTIDE SEQUENCE [LARGE SCALE GENOMIC DNA]</scope>
    <source>
        <strain evidence="3">Red330</strain>
    </source>
</reference>
<evidence type="ECO:0000313" key="2">
    <source>
        <dbReference type="EMBL" id="GFO58479.1"/>
    </source>
</evidence>
<feature type="region of interest" description="Disordered" evidence="1">
    <location>
        <begin position="60"/>
        <end position="82"/>
    </location>
</feature>
<feature type="compositionally biased region" description="Polar residues" evidence="1">
    <location>
        <begin position="60"/>
        <end position="74"/>
    </location>
</feature>
<dbReference type="Proteomes" id="UP000556026">
    <property type="component" value="Unassembled WGS sequence"/>
</dbReference>
<comment type="caution">
    <text evidence="2">The sequence shown here is derived from an EMBL/GenBank/DDBJ whole genome shotgun (WGS) entry which is preliminary data.</text>
</comment>
<feature type="region of interest" description="Disordered" evidence="1">
    <location>
        <begin position="1"/>
        <end position="41"/>
    </location>
</feature>
<evidence type="ECO:0000313" key="3">
    <source>
        <dbReference type="Proteomes" id="UP000556026"/>
    </source>
</evidence>
<dbReference type="EMBL" id="BLXX01000002">
    <property type="protein sequence ID" value="GFO58479.1"/>
    <property type="molecule type" value="Genomic_DNA"/>
</dbReference>
<feature type="compositionally biased region" description="Pro residues" evidence="1">
    <location>
        <begin position="1"/>
        <end position="11"/>
    </location>
</feature>
<evidence type="ECO:0000256" key="1">
    <source>
        <dbReference type="SAM" id="MobiDB-lite"/>
    </source>
</evidence>
<protein>
    <submittedName>
        <fullName evidence="2">Uncharacterized protein</fullName>
    </submittedName>
</protein>
<sequence length="82" mass="8848">MIIRPYRPPSPLAGEGRGEGEAALTPLLTSRPPFEKGETGGIRPYEISFLIPSMTRASSASSVITSMRSRSALSRKSPEDSR</sequence>
<keyword evidence="3" id="KW-1185">Reference proteome</keyword>
<accession>A0A6V8MFM5</accession>
<gene>
    <name evidence="2" type="ORF">GMST_08040</name>
</gene>
<name>A0A6V8MFM5_9BACT</name>
<organism evidence="2 3">
    <name type="scientific">Geomonas silvestris</name>
    <dbReference type="NCBI Taxonomy" id="2740184"/>
    <lineage>
        <taxon>Bacteria</taxon>
        <taxon>Pseudomonadati</taxon>
        <taxon>Thermodesulfobacteriota</taxon>
        <taxon>Desulfuromonadia</taxon>
        <taxon>Geobacterales</taxon>
        <taxon>Geobacteraceae</taxon>
        <taxon>Geomonas</taxon>
    </lineage>
</organism>